<protein>
    <submittedName>
        <fullName evidence="2">Transcriptional regulator</fullName>
    </submittedName>
</protein>
<organism evidence="2 3">
    <name type="scientific">Streptomyces termitum</name>
    <dbReference type="NCBI Taxonomy" id="67368"/>
    <lineage>
        <taxon>Bacteria</taxon>
        <taxon>Bacillati</taxon>
        <taxon>Actinomycetota</taxon>
        <taxon>Actinomycetes</taxon>
        <taxon>Kitasatosporales</taxon>
        <taxon>Streptomycetaceae</taxon>
        <taxon>Streptomyces</taxon>
    </lineage>
</organism>
<dbReference type="Pfam" id="PF00480">
    <property type="entry name" value="ROK"/>
    <property type="match status" value="1"/>
</dbReference>
<name>A0A918WD56_9ACTN</name>
<dbReference type="EMBL" id="BMUL01000024">
    <property type="protein sequence ID" value="GHB08798.1"/>
    <property type="molecule type" value="Genomic_DNA"/>
</dbReference>
<dbReference type="PANTHER" id="PTHR18964">
    <property type="entry name" value="ROK (REPRESSOR, ORF, KINASE) FAMILY"/>
    <property type="match status" value="1"/>
</dbReference>
<evidence type="ECO:0000313" key="3">
    <source>
        <dbReference type="Proteomes" id="UP000644020"/>
    </source>
</evidence>
<comment type="caution">
    <text evidence="2">The sequence shown here is derived from an EMBL/GenBank/DDBJ whole genome shotgun (WGS) entry which is preliminary data.</text>
</comment>
<dbReference type="RefSeq" id="WP_189983109.1">
    <property type="nucleotide sequence ID" value="NZ_BMUL01000024.1"/>
</dbReference>
<dbReference type="SUPFAM" id="SSF53067">
    <property type="entry name" value="Actin-like ATPase domain"/>
    <property type="match status" value="1"/>
</dbReference>
<dbReference type="InterPro" id="IPR043129">
    <property type="entry name" value="ATPase_NBD"/>
</dbReference>
<reference evidence="2" key="1">
    <citation type="journal article" date="2014" name="Int. J. Syst. Evol. Microbiol.">
        <title>Complete genome sequence of Corynebacterium casei LMG S-19264T (=DSM 44701T), isolated from a smear-ripened cheese.</title>
        <authorList>
            <consortium name="US DOE Joint Genome Institute (JGI-PGF)"/>
            <person name="Walter F."/>
            <person name="Albersmeier A."/>
            <person name="Kalinowski J."/>
            <person name="Ruckert C."/>
        </authorList>
    </citation>
    <scope>NUCLEOTIDE SEQUENCE</scope>
    <source>
        <strain evidence="2">JCM 4518</strain>
    </source>
</reference>
<keyword evidence="3" id="KW-1185">Reference proteome</keyword>
<sequence length="300" mass="29613">MTLVAGIDIGGTKTAAGIVDPHGTLRRRHTVPTPASDGPAAVVAAAVRAVRDLGVPVAAVGVGSAGVVDPESGRIVSATDALPGWAGTALRRDLERALGVPVAVDNDVHAHALGEAWRGAAAGRRHVLLAAVGTGIGGSLLVDGRVHHGARSAAGHAGHVPVPSAAGAPCTCGGTSHAEAVGSGPALLAAYARSAPVPASSLAEVSARADGGEETARRVLARGARALGEALGGIVNMTDPELVLVGGGVAHCGPAWWEPLRQAFEAELLPPLKGVELRPGSLGGDAALLGAARLALEVLR</sequence>
<evidence type="ECO:0000256" key="1">
    <source>
        <dbReference type="ARBA" id="ARBA00006479"/>
    </source>
</evidence>
<reference evidence="2" key="2">
    <citation type="submission" date="2020-09" db="EMBL/GenBank/DDBJ databases">
        <authorList>
            <person name="Sun Q."/>
            <person name="Ohkuma M."/>
        </authorList>
    </citation>
    <scope>NUCLEOTIDE SEQUENCE</scope>
    <source>
        <strain evidence="2">JCM 4518</strain>
    </source>
</reference>
<evidence type="ECO:0000313" key="2">
    <source>
        <dbReference type="EMBL" id="GHB08798.1"/>
    </source>
</evidence>
<comment type="similarity">
    <text evidence="1">Belongs to the ROK (NagC/XylR) family.</text>
</comment>
<dbReference type="PANTHER" id="PTHR18964:SF169">
    <property type="entry name" value="N-ACETYLMANNOSAMINE KINASE"/>
    <property type="match status" value="1"/>
</dbReference>
<dbReference type="InterPro" id="IPR000600">
    <property type="entry name" value="ROK"/>
</dbReference>
<dbReference type="Gene3D" id="3.30.420.40">
    <property type="match status" value="2"/>
</dbReference>
<gene>
    <name evidence="2" type="ORF">GCM10010305_59780</name>
</gene>
<accession>A0A918WD56</accession>
<proteinExistence type="inferred from homology"/>
<dbReference type="AlphaFoldDB" id="A0A918WD56"/>
<dbReference type="Proteomes" id="UP000644020">
    <property type="component" value="Unassembled WGS sequence"/>
</dbReference>